<dbReference type="PROSITE" id="PS50888">
    <property type="entry name" value="BHLH"/>
    <property type="match status" value="1"/>
</dbReference>
<dbReference type="SUPFAM" id="SSF47459">
    <property type="entry name" value="HLH, helix-loop-helix DNA-binding domain"/>
    <property type="match status" value="1"/>
</dbReference>
<dbReference type="SMART" id="SM00353">
    <property type="entry name" value="HLH"/>
    <property type="match status" value="1"/>
</dbReference>
<reference evidence="3" key="1">
    <citation type="submission" date="2022-12" db="EMBL/GenBank/DDBJ databases">
        <authorList>
            <person name="Petersen C."/>
        </authorList>
    </citation>
    <scope>NUCLEOTIDE SEQUENCE</scope>
    <source>
        <strain evidence="3">IBT 16125</strain>
    </source>
</reference>
<protein>
    <recommendedName>
        <fullName evidence="2">BHLH domain-containing protein</fullName>
    </recommendedName>
</protein>
<feature type="region of interest" description="Disordered" evidence="1">
    <location>
        <begin position="103"/>
        <end position="227"/>
    </location>
</feature>
<keyword evidence="4" id="KW-1185">Reference proteome</keyword>
<feature type="domain" description="BHLH" evidence="2">
    <location>
        <begin position="225"/>
        <end position="284"/>
    </location>
</feature>
<organism evidence="3 4">
    <name type="scientific">Penicillium daleae</name>
    <dbReference type="NCBI Taxonomy" id="63821"/>
    <lineage>
        <taxon>Eukaryota</taxon>
        <taxon>Fungi</taxon>
        <taxon>Dikarya</taxon>
        <taxon>Ascomycota</taxon>
        <taxon>Pezizomycotina</taxon>
        <taxon>Eurotiomycetes</taxon>
        <taxon>Eurotiomycetidae</taxon>
        <taxon>Eurotiales</taxon>
        <taxon>Aspergillaceae</taxon>
        <taxon>Penicillium</taxon>
    </lineage>
</organism>
<dbReference type="InterPro" id="IPR011598">
    <property type="entry name" value="bHLH_dom"/>
</dbReference>
<dbReference type="EMBL" id="JAPVEA010000009">
    <property type="protein sequence ID" value="KAJ5433463.1"/>
    <property type="molecule type" value="Genomic_DNA"/>
</dbReference>
<evidence type="ECO:0000313" key="4">
    <source>
        <dbReference type="Proteomes" id="UP001213681"/>
    </source>
</evidence>
<dbReference type="AlphaFoldDB" id="A0AAD6BVW5"/>
<proteinExistence type="predicted"/>
<dbReference type="Gene3D" id="4.10.280.10">
    <property type="entry name" value="Helix-loop-helix DNA-binding domain"/>
    <property type="match status" value="1"/>
</dbReference>
<feature type="compositionally biased region" description="Low complexity" evidence="1">
    <location>
        <begin position="189"/>
        <end position="215"/>
    </location>
</feature>
<dbReference type="Pfam" id="PF00010">
    <property type="entry name" value="HLH"/>
    <property type="match status" value="1"/>
</dbReference>
<feature type="compositionally biased region" description="Low complexity" evidence="1">
    <location>
        <begin position="104"/>
        <end position="168"/>
    </location>
</feature>
<evidence type="ECO:0000259" key="2">
    <source>
        <dbReference type="PROSITE" id="PS50888"/>
    </source>
</evidence>
<gene>
    <name evidence="3" type="ORF">N7458_012619</name>
</gene>
<dbReference type="GeneID" id="81606243"/>
<dbReference type="InterPro" id="IPR036638">
    <property type="entry name" value="HLH_DNA-bd_sf"/>
</dbReference>
<comment type="caution">
    <text evidence="3">The sequence shown here is derived from an EMBL/GenBank/DDBJ whole genome shotgun (WGS) entry which is preliminary data.</text>
</comment>
<name>A0AAD6BVW5_9EURO</name>
<dbReference type="RefSeq" id="XP_056760754.1">
    <property type="nucleotide sequence ID" value="XM_056916000.1"/>
</dbReference>
<evidence type="ECO:0000313" key="3">
    <source>
        <dbReference type="EMBL" id="KAJ5433463.1"/>
    </source>
</evidence>
<dbReference type="PANTHER" id="PTHR47336:SF4">
    <property type="entry name" value="BHLH TRANSCRIPTION FACTOR (EUROFUNG)"/>
    <property type="match status" value="1"/>
</dbReference>
<dbReference type="Proteomes" id="UP001213681">
    <property type="component" value="Unassembled WGS sequence"/>
</dbReference>
<accession>A0AAD6BVW5</accession>
<dbReference type="InterPro" id="IPR052099">
    <property type="entry name" value="Regulatory_TF_Diverse"/>
</dbReference>
<sequence>MAFNRTALSNLSLEDERYLNQQLSPQSRPMELFPTTKASDPLPGNWSYDNAIDLFSLNPADMDPVSFGFADSLTADSKDLFLDPFGTPTAISGFSMPTAEDTVSLSSDLDSDDQSWSISTRPSIDMTMTSPTSTTPSKPVTRSSIANTNTNTNTSTSASTSSTRWSSSPEIKPQEYIPTRTDKRRKTRSLSNESSTSSAQTQPSSQAPAQTQAPAPKDPQGRNAAKRAAHNIIEKRYRTNMNAKFLALEKAISPARVQKTSPAGAGPLKKSEILSNALAYIERIQQENIAVQKELMMLKQGLVSGGMWRSSRQGRS</sequence>
<dbReference type="GO" id="GO:0046983">
    <property type="term" value="F:protein dimerization activity"/>
    <property type="evidence" value="ECO:0007669"/>
    <property type="project" value="InterPro"/>
</dbReference>
<dbReference type="PANTHER" id="PTHR47336">
    <property type="entry name" value="TRANSCRIPTION FACTOR HMS1-RELATED"/>
    <property type="match status" value="1"/>
</dbReference>
<evidence type="ECO:0000256" key="1">
    <source>
        <dbReference type="SAM" id="MobiDB-lite"/>
    </source>
</evidence>
<reference evidence="3" key="2">
    <citation type="journal article" date="2023" name="IMA Fungus">
        <title>Comparative genomic study of the Penicillium genus elucidates a diverse pangenome and 15 lateral gene transfer events.</title>
        <authorList>
            <person name="Petersen C."/>
            <person name="Sorensen T."/>
            <person name="Nielsen M.R."/>
            <person name="Sondergaard T.E."/>
            <person name="Sorensen J.L."/>
            <person name="Fitzpatrick D.A."/>
            <person name="Frisvad J.C."/>
            <person name="Nielsen K.L."/>
        </authorList>
    </citation>
    <scope>NUCLEOTIDE SEQUENCE</scope>
    <source>
        <strain evidence="3">IBT 16125</strain>
    </source>
</reference>